<dbReference type="PANTHER" id="PTHR43169:SF2">
    <property type="entry name" value="NAD_GMP SYNTHASE DOMAIN-CONTAINING PROTEIN"/>
    <property type="match status" value="1"/>
</dbReference>
<dbReference type="GO" id="GO:0016783">
    <property type="term" value="F:sulfurtransferase activity"/>
    <property type="evidence" value="ECO:0007669"/>
    <property type="project" value="InterPro"/>
</dbReference>
<dbReference type="EMBL" id="DVLU01000001">
    <property type="protein sequence ID" value="HIT84281.1"/>
    <property type="molecule type" value="Genomic_DNA"/>
</dbReference>
<dbReference type="Pfam" id="PF03054">
    <property type="entry name" value="tRNA_Me_trans"/>
    <property type="match status" value="1"/>
</dbReference>
<dbReference type="Gene3D" id="3.40.50.620">
    <property type="entry name" value="HUPs"/>
    <property type="match status" value="1"/>
</dbReference>
<dbReference type="CDD" id="cd01990">
    <property type="entry name" value="LarE-like"/>
    <property type="match status" value="1"/>
</dbReference>
<dbReference type="InterPro" id="IPR052188">
    <property type="entry name" value="Ni-pincer_cofactor_biosynth"/>
</dbReference>
<dbReference type="PANTHER" id="PTHR43169">
    <property type="entry name" value="EXSB FAMILY PROTEIN"/>
    <property type="match status" value="1"/>
</dbReference>
<protein>
    <submittedName>
        <fullName evidence="2">ATP-dependent sacrificial sulfur transferase LarE</fullName>
    </submittedName>
</protein>
<evidence type="ECO:0000313" key="3">
    <source>
        <dbReference type="Proteomes" id="UP000824165"/>
    </source>
</evidence>
<proteinExistence type="predicted"/>
<reference evidence="2" key="2">
    <citation type="journal article" date="2021" name="PeerJ">
        <title>Extensive microbial diversity within the chicken gut microbiome revealed by metagenomics and culture.</title>
        <authorList>
            <person name="Gilroy R."/>
            <person name="Ravi A."/>
            <person name="Getino M."/>
            <person name="Pursley I."/>
            <person name="Horton D.L."/>
            <person name="Alikhan N.F."/>
            <person name="Baker D."/>
            <person name="Gharbi K."/>
            <person name="Hall N."/>
            <person name="Watson M."/>
            <person name="Adriaenssens E.M."/>
            <person name="Foster-Nyarko E."/>
            <person name="Jarju S."/>
            <person name="Secka A."/>
            <person name="Antonio M."/>
            <person name="Oren A."/>
            <person name="Chaudhuri R.R."/>
            <person name="La Ragione R."/>
            <person name="Hildebrand F."/>
            <person name="Pallen M.J."/>
        </authorList>
    </citation>
    <scope>NUCLEOTIDE SEQUENCE</scope>
    <source>
        <strain evidence="2">CHK181-108</strain>
    </source>
</reference>
<dbReference type="Proteomes" id="UP000824165">
    <property type="component" value="Unassembled WGS sequence"/>
</dbReference>
<evidence type="ECO:0000313" key="2">
    <source>
        <dbReference type="EMBL" id="HIT84281.1"/>
    </source>
</evidence>
<gene>
    <name evidence="2" type="primary">larE</name>
    <name evidence="2" type="ORF">IAA60_00075</name>
</gene>
<sequence length="248" mass="27700">MGTLKSFFEEHSRAAVGFSGGVDSAYLLYAAKRCGAKVKAYFIKTQFQPECEYRDAVRAAAEIGAELEIAELDILRREITENPADRCYLCKKQIFSEICARAEKDGFPIVLDGTNASDDISDRPGVRALRELGVRSPLCECGITKQEIRKRAREAGLTLWNKPSYACLATRIPAGTEITAELLERIENGENAVSSLGFKDFRLRYFHGAAKLQLCAGDFNAAIKNREELLNRLSPYFDDVVMDLRARK</sequence>
<dbReference type="InterPro" id="IPR014729">
    <property type="entry name" value="Rossmann-like_a/b/a_fold"/>
</dbReference>
<keyword evidence="2" id="KW-0808">Transferase</keyword>
<evidence type="ECO:0000256" key="1">
    <source>
        <dbReference type="PIRSR" id="PIRSR006661-1"/>
    </source>
</evidence>
<reference evidence="2" key="1">
    <citation type="submission" date="2020-10" db="EMBL/GenBank/DDBJ databases">
        <authorList>
            <person name="Gilroy R."/>
        </authorList>
    </citation>
    <scope>NUCLEOTIDE SEQUENCE</scope>
    <source>
        <strain evidence="2">CHK181-108</strain>
    </source>
</reference>
<dbReference type="InterPro" id="IPR005232">
    <property type="entry name" value="LarE"/>
</dbReference>
<organism evidence="2 3">
    <name type="scientific">Candidatus Ornithomonoglobus intestinigallinarum</name>
    <dbReference type="NCBI Taxonomy" id="2840894"/>
    <lineage>
        <taxon>Bacteria</taxon>
        <taxon>Bacillati</taxon>
        <taxon>Bacillota</taxon>
        <taxon>Clostridia</taxon>
        <taxon>Candidatus Ornithomonoglobus</taxon>
    </lineage>
</organism>
<feature type="active site" description="Nucleophile and sulfur donor" evidence="1">
    <location>
        <position position="167"/>
    </location>
</feature>
<comment type="caution">
    <text evidence="2">The sequence shown here is derived from an EMBL/GenBank/DDBJ whole genome shotgun (WGS) entry which is preliminary data.</text>
</comment>
<dbReference type="SUPFAM" id="SSF52402">
    <property type="entry name" value="Adenine nucleotide alpha hydrolases-like"/>
    <property type="match status" value="1"/>
</dbReference>
<dbReference type="AlphaFoldDB" id="A0A9D1H1C0"/>
<dbReference type="PIRSF" id="PIRSF006661">
    <property type="entry name" value="PP-lp_UCP006661"/>
    <property type="match status" value="1"/>
</dbReference>
<name>A0A9D1H1C0_9FIRM</name>
<accession>A0A9D1H1C0</accession>
<dbReference type="NCBIfam" id="TIGR00268">
    <property type="entry name" value="ATP-dependent sacrificial sulfur transferase LarE"/>
    <property type="match status" value="1"/>
</dbReference>